<comment type="caution">
    <text evidence="1">The sequence shown here is derived from an EMBL/GenBank/DDBJ whole genome shotgun (WGS) entry which is preliminary data.</text>
</comment>
<dbReference type="EMBL" id="JACVVK020000021">
    <property type="protein sequence ID" value="KAK7503275.1"/>
    <property type="molecule type" value="Genomic_DNA"/>
</dbReference>
<gene>
    <name evidence="1" type="ORF">BaRGS_00005540</name>
</gene>
<proteinExistence type="predicted"/>
<organism evidence="1 2">
    <name type="scientific">Batillaria attramentaria</name>
    <dbReference type="NCBI Taxonomy" id="370345"/>
    <lineage>
        <taxon>Eukaryota</taxon>
        <taxon>Metazoa</taxon>
        <taxon>Spiralia</taxon>
        <taxon>Lophotrochozoa</taxon>
        <taxon>Mollusca</taxon>
        <taxon>Gastropoda</taxon>
        <taxon>Caenogastropoda</taxon>
        <taxon>Sorbeoconcha</taxon>
        <taxon>Cerithioidea</taxon>
        <taxon>Batillariidae</taxon>
        <taxon>Batillaria</taxon>
    </lineage>
</organism>
<protein>
    <submittedName>
        <fullName evidence="1">Uncharacterized protein</fullName>
    </submittedName>
</protein>
<sequence length="370" mass="41670">MEVSRAAMALQSGVNTVKADIAEILGSGNFYCTEEIARELSAIDNGLEHLKLDKTLLDSKEWQESFSPESTSNALAGAASVLDRAAARMFDYKSQMGAVSMGQKQENEDLEPYTFTATDRIRQFGDHIGVTDRYTGYRHNLTRGSRDPFKMETSWMDKGKLTAFMNPASRSHTTLGFPSKERQYSRPVLEQSRWGSVQPDNYGSLVKEVRFSNERAPMVTTRGYRTIDSLYPRSTTMVAPGTRPGGGPNYNHNVNNLRHLNEMNATLASRPGEKSQEMMTTVGHGPKTMSVQEQAGINTTFPGRTEYMQRYNDPADSTKTSDFTINPKPNLHIFGRTLGKARYDPGFTEYQTRYEWPDGNRIVKLPWLRK</sequence>
<reference evidence="1 2" key="1">
    <citation type="journal article" date="2023" name="Sci. Data">
        <title>Genome assembly of the Korean intertidal mud-creeper Batillaria attramentaria.</title>
        <authorList>
            <person name="Patra A.K."/>
            <person name="Ho P.T."/>
            <person name="Jun S."/>
            <person name="Lee S.J."/>
            <person name="Kim Y."/>
            <person name="Won Y.J."/>
        </authorList>
    </citation>
    <scope>NUCLEOTIDE SEQUENCE [LARGE SCALE GENOMIC DNA]</scope>
    <source>
        <strain evidence="1">Wonlab-2016</strain>
    </source>
</reference>
<dbReference type="AlphaFoldDB" id="A0ABD0LUQ5"/>
<name>A0ABD0LUQ5_9CAEN</name>
<evidence type="ECO:0000313" key="1">
    <source>
        <dbReference type="EMBL" id="KAK7503275.1"/>
    </source>
</evidence>
<dbReference type="Proteomes" id="UP001519460">
    <property type="component" value="Unassembled WGS sequence"/>
</dbReference>
<evidence type="ECO:0000313" key="2">
    <source>
        <dbReference type="Proteomes" id="UP001519460"/>
    </source>
</evidence>
<accession>A0ABD0LUQ5</accession>
<keyword evidence="2" id="KW-1185">Reference proteome</keyword>